<evidence type="ECO:0000313" key="4">
    <source>
        <dbReference type="EMBL" id="CAD9943618.1"/>
    </source>
</evidence>
<organism evidence="4">
    <name type="scientific">Entomoneis paludosa</name>
    <dbReference type="NCBI Taxonomy" id="265537"/>
    <lineage>
        <taxon>Eukaryota</taxon>
        <taxon>Sar</taxon>
        <taxon>Stramenopiles</taxon>
        <taxon>Ochrophyta</taxon>
        <taxon>Bacillariophyta</taxon>
        <taxon>Bacillariophyceae</taxon>
        <taxon>Bacillariophycidae</taxon>
        <taxon>Entomoneidaceae</taxon>
        <taxon>Entomoneis</taxon>
    </lineage>
</organism>
<proteinExistence type="predicted"/>
<dbReference type="Gene3D" id="3.40.50.150">
    <property type="entry name" value="Vaccinia Virus protein VP39"/>
    <property type="match status" value="1"/>
</dbReference>
<sequence>MTMASTIPSSCLRWGFLVLLCSALGTGNGDSRIMATAFAMSSTPSQGSNHQQEFKGNSLDARGNRYQSLNSTIPTAAEAARSVGVEPPLEASSKTWKRAWVVHRTALPYLHQFDKLAPLDSSLCLICLWWKALSGNDPSSPVYDERLHFDMLPSTTRRILTVTRRRGYPRLHHANVEIRTAYLNRAVQRAADQVQQDASTTTPPPKKKKIRLISMGAGYDLRSVRFRLAGHIDEAFELDLPEVVDAKQRLLTQRLLKRRPELTADLLPTMYPVNLNNVSQFESTLRDIFVQDQDDDWHTIFLFEAVMIYLNEGIPTSLLQICRRVLENDETGGTLCFADRLENIPGADLDMAQSVLPATGWEIVEWQPKPGLARHMGMLQPLSLDQPSR</sequence>
<keyword evidence="3" id="KW-0732">Signal</keyword>
<dbReference type="InterPro" id="IPR029063">
    <property type="entry name" value="SAM-dependent_MTases_sf"/>
</dbReference>
<feature type="signal peptide" evidence="3">
    <location>
        <begin position="1"/>
        <end position="29"/>
    </location>
</feature>
<evidence type="ECO:0000256" key="1">
    <source>
        <dbReference type="ARBA" id="ARBA00022603"/>
    </source>
</evidence>
<dbReference type="AlphaFoldDB" id="A0A7S2Y247"/>
<dbReference type="Pfam" id="PF04072">
    <property type="entry name" value="LCM"/>
    <property type="match status" value="1"/>
</dbReference>
<accession>A0A7S2Y247</accession>
<protein>
    <submittedName>
        <fullName evidence="4">Uncharacterized protein</fullName>
    </submittedName>
</protein>
<keyword evidence="1" id="KW-0489">Methyltransferase</keyword>
<dbReference type="EMBL" id="HBHT01002925">
    <property type="protein sequence ID" value="CAD9943618.1"/>
    <property type="molecule type" value="Transcribed_RNA"/>
</dbReference>
<dbReference type="InterPro" id="IPR007213">
    <property type="entry name" value="Ppm1/Ppm2/Tcmp"/>
</dbReference>
<feature type="chain" id="PRO_5031176345" evidence="3">
    <location>
        <begin position="30"/>
        <end position="389"/>
    </location>
</feature>
<gene>
    <name evidence="4" type="ORF">APAL1065_LOCUS1964</name>
</gene>
<name>A0A7S2Y247_9STRA</name>
<dbReference type="GO" id="GO:0008168">
    <property type="term" value="F:methyltransferase activity"/>
    <property type="evidence" value="ECO:0007669"/>
    <property type="project" value="UniProtKB-KW"/>
</dbReference>
<evidence type="ECO:0000256" key="2">
    <source>
        <dbReference type="ARBA" id="ARBA00022679"/>
    </source>
</evidence>
<reference evidence="4" key="1">
    <citation type="submission" date="2021-01" db="EMBL/GenBank/DDBJ databases">
        <authorList>
            <person name="Corre E."/>
            <person name="Pelletier E."/>
            <person name="Niang G."/>
            <person name="Scheremetjew M."/>
            <person name="Finn R."/>
            <person name="Kale V."/>
            <person name="Holt S."/>
            <person name="Cochrane G."/>
            <person name="Meng A."/>
            <person name="Brown T."/>
            <person name="Cohen L."/>
        </authorList>
    </citation>
    <scope>NUCLEOTIDE SEQUENCE</scope>
    <source>
        <strain evidence="4">CCMP125</strain>
    </source>
</reference>
<keyword evidence="2" id="KW-0808">Transferase</keyword>
<dbReference type="SUPFAM" id="SSF53335">
    <property type="entry name" value="S-adenosyl-L-methionine-dependent methyltransferases"/>
    <property type="match status" value="1"/>
</dbReference>
<evidence type="ECO:0000256" key="3">
    <source>
        <dbReference type="SAM" id="SignalP"/>
    </source>
</evidence>
<dbReference type="GO" id="GO:0032259">
    <property type="term" value="P:methylation"/>
    <property type="evidence" value="ECO:0007669"/>
    <property type="project" value="UniProtKB-KW"/>
</dbReference>